<dbReference type="GO" id="GO:0006281">
    <property type="term" value="P:DNA repair"/>
    <property type="evidence" value="ECO:0007669"/>
    <property type="project" value="InterPro"/>
</dbReference>
<feature type="region of interest" description="Disordered" evidence="1">
    <location>
        <begin position="549"/>
        <end position="617"/>
    </location>
</feature>
<dbReference type="InterPro" id="IPR043502">
    <property type="entry name" value="DNA/RNA_pol_sf"/>
</dbReference>
<dbReference type="Pfam" id="PF00817">
    <property type="entry name" value="IMS"/>
    <property type="match status" value="1"/>
</dbReference>
<dbReference type="GO" id="GO:0070987">
    <property type="term" value="P:error-free translesion synthesis"/>
    <property type="evidence" value="ECO:0007669"/>
    <property type="project" value="UniProtKB-ARBA"/>
</dbReference>
<dbReference type="OrthoDB" id="1747274at2759"/>
<feature type="compositionally biased region" description="Low complexity" evidence="1">
    <location>
        <begin position="602"/>
        <end position="617"/>
    </location>
</feature>
<dbReference type="Gene3D" id="3.30.1490.100">
    <property type="entry name" value="DNA polymerase, Y-family, little finger domain"/>
    <property type="match status" value="1"/>
</dbReference>
<dbReference type="InterPro" id="IPR001126">
    <property type="entry name" value="UmuC"/>
</dbReference>
<evidence type="ECO:0000313" key="4">
    <source>
        <dbReference type="Proteomes" id="UP000076842"/>
    </source>
</evidence>
<dbReference type="InterPro" id="IPR043128">
    <property type="entry name" value="Rev_trsase/Diguanyl_cyclase"/>
</dbReference>
<sequence>MYVACERLRNPSLIGKPVGVQQKGLLATASYEARALGVDKLCSLREAKQRCPSLILVNGEDLTLYRYYSRRVFNLVRSALGTSPVEKLGMDELFCDVTDMVTEHLAELKDTSPHPRGRWFSLAEVDRTTPSDNKGFWYDPSSVCPGYIIPEDIATAAADNGVTPSTEIIAASHLANHIRHLVLSQIGLGSSAGIAYNKTLAKLVGNLHKPHQQTTLTVHPGATDEYISVVRELLDPLDARKLMGFGSKVLHTLRDHVTGSVRPFTTDLAVEDRRSDTPLTVGFLRQHLTKQLFCTLLGMQNGQKLWDLLDGKDEEPVKPSPEFPLTISIEDSFDERRGILDWSGVLREIEILTNSLLRRLEIELVDGGEIEGVRTDPSPSQPPRKWQRYPSQIRLTIRGGHSREIAYNANRESRSAALPVPVFDLDVPRIERSQALIRQPLSALAKQILDKGVESKITEKYEISIINIAVTHLQITPPEKAINAYFSSETIIGESSMNTSHERSAIGVAHINGSKRARPSHASGLDFGMLRELPPDIREDVLREYGIDASELDLEEPPNKQSKSNSVSAANTGPEDIPADSPSERIPEITWNLQNRTPVSPSTSDAETSSSTEEIETGVTECELCGAVIFGWSMDAHKAYHAGS</sequence>
<dbReference type="PANTHER" id="PTHR46404:SF1">
    <property type="entry name" value="DNA POLYMERASE IOTA"/>
    <property type="match status" value="1"/>
</dbReference>
<dbReference type="GO" id="GO:0003684">
    <property type="term" value="F:damaged DNA binding"/>
    <property type="evidence" value="ECO:0007669"/>
    <property type="project" value="InterPro"/>
</dbReference>
<dbReference type="EMBL" id="KV423977">
    <property type="protein sequence ID" value="KZT56440.1"/>
    <property type="molecule type" value="Genomic_DNA"/>
</dbReference>
<evidence type="ECO:0000256" key="1">
    <source>
        <dbReference type="SAM" id="MobiDB-lite"/>
    </source>
</evidence>
<dbReference type="PROSITE" id="PS50173">
    <property type="entry name" value="UMUC"/>
    <property type="match status" value="1"/>
</dbReference>
<dbReference type="Gene3D" id="3.40.1170.60">
    <property type="match status" value="1"/>
</dbReference>
<accession>A0A165F9Q3</accession>
<gene>
    <name evidence="3" type="ORF">CALCODRAFT_509423</name>
</gene>
<dbReference type="SUPFAM" id="SSF56672">
    <property type="entry name" value="DNA/RNA polymerases"/>
    <property type="match status" value="1"/>
</dbReference>
<evidence type="ECO:0000259" key="2">
    <source>
        <dbReference type="PROSITE" id="PS50173"/>
    </source>
</evidence>
<dbReference type="InterPro" id="IPR036775">
    <property type="entry name" value="DNA_pol_Y-fam_lit_finger_sf"/>
</dbReference>
<dbReference type="STRING" id="1353952.A0A165F9Q3"/>
<organism evidence="3 4">
    <name type="scientific">Calocera cornea HHB12733</name>
    <dbReference type="NCBI Taxonomy" id="1353952"/>
    <lineage>
        <taxon>Eukaryota</taxon>
        <taxon>Fungi</taxon>
        <taxon>Dikarya</taxon>
        <taxon>Basidiomycota</taxon>
        <taxon>Agaricomycotina</taxon>
        <taxon>Dacrymycetes</taxon>
        <taxon>Dacrymycetales</taxon>
        <taxon>Dacrymycetaceae</taxon>
        <taxon>Calocera</taxon>
    </lineage>
</organism>
<dbReference type="InParanoid" id="A0A165F9Q3"/>
<name>A0A165F9Q3_9BASI</name>
<proteinExistence type="predicted"/>
<dbReference type="GO" id="GO:0003887">
    <property type="term" value="F:DNA-directed DNA polymerase activity"/>
    <property type="evidence" value="ECO:0007669"/>
    <property type="project" value="TreeGrafter"/>
</dbReference>
<dbReference type="PANTHER" id="PTHR46404">
    <property type="entry name" value="DNA POLYMERASE IOTA"/>
    <property type="match status" value="1"/>
</dbReference>
<dbReference type="Gene3D" id="3.30.70.270">
    <property type="match status" value="1"/>
</dbReference>
<protein>
    <submittedName>
        <fullName evidence="3">DNA/RNA polymerase</fullName>
    </submittedName>
</protein>
<keyword evidence="4" id="KW-1185">Reference proteome</keyword>
<feature type="compositionally biased region" description="Polar residues" evidence="1">
    <location>
        <begin position="591"/>
        <end position="601"/>
    </location>
</feature>
<feature type="compositionally biased region" description="Polar residues" evidence="1">
    <location>
        <begin position="559"/>
        <end position="571"/>
    </location>
</feature>
<feature type="domain" description="UmuC" evidence="2">
    <location>
        <begin position="1"/>
        <end position="246"/>
    </location>
</feature>
<dbReference type="Proteomes" id="UP000076842">
    <property type="component" value="Unassembled WGS sequence"/>
</dbReference>
<reference evidence="3 4" key="1">
    <citation type="journal article" date="2016" name="Mol. Biol. Evol.">
        <title>Comparative Genomics of Early-Diverging Mushroom-Forming Fungi Provides Insights into the Origins of Lignocellulose Decay Capabilities.</title>
        <authorList>
            <person name="Nagy L.G."/>
            <person name="Riley R."/>
            <person name="Tritt A."/>
            <person name="Adam C."/>
            <person name="Daum C."/>
            <person name="Floudas D."/>
            <person name="Sun H."/>
            <person name="Yadav J.S."/>
            <person name="Pangilinan J."/>
            <person name="Larsson K.H."/>
            <person name="Matsuura K."/>
            <person name="Barry K."/>
            <person name="Labutti K."/>
            <person name="Kuo R."/>
            <person name="Ohm R.A."/>
            <person name="Bhattacharya S.S."/>
            <person name="Shirouzu T."/>
            <person name="Yoshinaga Y."/>
            <person name="Martin F.M."/>
            <person name="Grigoriev I.V."/>
            <person name="Hibbett D.S."/>
        </authorList>
    </citation>
    <scope>NUCLEOTIDE SEQUENCE [LARGE SCALE GENOMIC DNA]</scope>
    <source>
        <strain evidence="3 4">HHB12733</strain>
    </source>
</reference>
<dbReference type="AlphaFoldDB" id="A0A165F9Q3"/>
<evidence type="ECO:0000313" key="3">
    <source>
        <dbReference type="EMBL" id="KZT56440.1"/>
    </source>
</evidence>